<dbReference type="CDD" id="cd00156">
    <property type="entry name" value="REC"/>
    <property type="match status" value="1"/>
</dbReference>
<dbReference type="InterPro" id="IPR011006">
    <property type="entry name" value="CheY-like_superfamily"/>
</dbReference>
<dbReference type="Proteomes" id="UP000192907">
    <property type="component" value="Unassembled WGS sequence"/>
</dbReference>
<gene>
    <name evidence="3" type="ORF">SAMN06296036_102232</name>
</gene>
<proteinExistence type="predicted"/>
<feature type="modified residue" description="4-aspartylphosphate" evidence="1">
    <location>
        <position position="64"/>
    </location>
</feature>
<dbReference type="PROSITE" id="PS50110">
    <property type="entry name" value="RESPONSE_REGULATORY"/>
    <property type="match status" value="1"/>
</dbReference>
<keyword evidence="1" id="KW-0597">Phosphoprotein</keyword>
<dbReference type="GO" id="GO:0000160">
    <property type="term" value="P:phosphorelay signal transduction system"/>
    <property type="evidence" value="ECO:0007669"/>
    <property type="project" value="InterPro"/>
</dbReference>
<organism evidence="3 4">
    <name type="scientific">Pseudobacteriovorax antillogorgiicola</name>
    <dbReference type="NCBI Taxonomy" id="1513793"/>
    <lineage>
        <taxon>Bacteria</taxon>
        <taxon>Pseudomonadati</taxon>
        <taxon>Bdellovibrionota</taxon>
        <taxon>Oligoflexia</taxon>
        <taxon>Oligoflexales</taxon>
        <taxon>Pseudobacteriovoracaceae</taxon>
        <taxon>Pseudobacteriovorax</taxon>
    </lineage>
</organism>
<reference evidence="4" key="1">
    <citation type="submission" date="2017-04" db="EMBL/GenBank/DDBJ databases">
        <authorList>
            <person name="Varghese N."/>
            <person name="Submissions S."/>
        </authorList>
    </citation>
    <scope>NUCLEOTIDE SEQUENCE [LARGE SCALE GENOMIC DNA]</scope>
    <source>
        <strain evidence="4">RKEM611</strain>
    </source>
</reference>
<keyword evidence="4" id="KW-1185">Reference proteome</keyword>
<evidence type="ECO:0000313" key="4">
    <source>
        <dbReference type="Proteomes" id="UP000192907"/>
    </source>
</evidence>
<accession>A0A1Y6BC32</accession>
<dbReference type="OrthoDB" id="532465at2"/>
<sequence length="171" mass="19861">MEASVELKTSKQNRKILVLDDDESFCKLVQAIAGKQDVQLEYITHADEIENVPDLEYFDAIWIDYDLLETTGLAVAEELNENHPTVPVVMISSSNRVFTDDMKELKNIKGILSKWELSDEEIRHDILESSLGHFHSSEDVHSKDWVNNDDEQLEHLRDHFQQEVPHEKYRA</sequence>
<dbReference type="InterPro" id="IPR001789">
    <property type="entry name" value="Sig_transdc_resp-reg_receiver"/>
</dbReference>
<evidence type="ECO:0000256" key="1">
    <source>
        <dbReference type="PROSITE-ProRule" id="PRU00169"/>
    </source>
</evidence>
<feature type="domain" description="Response regulatory" evidence="2">
    <location>
        <begin position="15"/>
        <end position="129"/>
    </location>
</feature>
<dbReference type="STRING" id="1513793.SAMN06296036_102232"/>
<dbReference type="Pfam" id="PF00072">
    <property type="entry name" value="Response_reg"/>
    <property type="match status" value="1"/>
</dbReference>
<dbReference type="RefSeq" id="WP_132315304.1">
    <property type="nucleotide sequence ID" value="NZ_FWZT01000002.1"/>
</dbReference>
<dbReference type="Gene3D" id="3.40.50.2300">
    <property type="match status" value="1"/>
</dbReference>
<evidence type="ECO:0000259" key="2">
    <source>
        <dbReference type="PROSITE" id="PS50110"/>
    </source>
</evidence>
<dbReference type="EMBL" id="FWZT01000002">
    <property type="protein sequence ID" value="SME95717.1"/>
    <property type="molecule type" value="Genomic_DNA"/>
</dbReference>
<dbReference type="SUPFAM" id="SSF52172">
    <property type="entry name" value="CheY-like"/>
    <property type="match status" value="1"/>
</dbReference>
<evidence type="ECO:0000313" key="3">
    <source>
        <dbReference type="EMBL" id="SME95717.1"/>
    </source>
</evidence>
<dbReference type="AlphaFoldDB" id="A0A1Y6BC32"/>
<protein>
    <submittedName>
        <fullName evidence="3">Response regulator receiver domain-containing protein</fullName>
    </submittedName>
</protein>
<name>A0A1Y6BC32_9BACT</name>